<dbReference type="InterPro" id="IPR009071">
    <property type="entry name" value="HMG_box_dom"/>
</dbReference>
<evidence type="ECO:0000313" key="8">
    <source>
        <dbReference type="Proteomes" id="UP001369815"/>
    </source>
</evidence>
<feature type="DNA-binding region" description="HMG box" evidence="4">
    <location>
        <begin position="254"/>
        <end position="320"/>
    </location>
</feature>
<keyword evidence="2 4" id="KW-0238">DNA-binding</keyword>
<dbReference type="InterPro" id="IPR051762">
    <property type="entry name" value="UBF1"/>
</dbReference>
<organism evidence="7 8">
    <name type="scientific">Daldinia eschscholtzii</name>
    <dbReference type="NCBI Taxonomy" id="292717"/>
    <lineage>
        <taxon>Eukaryota</taxon>
        <taxon>Fungi</taxon>
        <taxon>Dikarya</taxon>
        <taxon>Ascomycota</taxon>
        <taxon>Pezizomycotina</taxon>
        <taxon>Sordariomycetes</taxon>
        <taxon>Xylariomycetidae</taxon>
        <taxon>Xylariales</taxon>
        <taxon>Hypoxylaceae</taxon>
        <taxon>Daldinia</taxon>
    </lineage>
</organism>
<proteinExistence type="predicted"/>
<dbReference type="EMBL" id="JBANMG010000004">
    <property type="protein sequence ID" value="KAK6954417.1"/>
    <property type="molecule type" value="Genomic_DNA"/>
</dbReference>
<feature type="region of interest" description="Disordered" evidence="5">
    <location>
        <begin position="48"/>
        <end position="130"/>
    </location>
</feature>
<evidence type="ECO:0000256" key="1">
    <source>
        <dbReference type="ARBA" id="ARBA00004123"/>
    </source>
</evidence>
<evidence type="ECO:0000256" key="5">
    <source>
        <dbReference type="SAM" id="MobiDB-lite"/>
    </source>
</evidence>
<keyword evidence="8" id="KW-1185">Reference proteome</keyword>
<evidence type="ECO:0000259" key="6">
    <source>
        <dbReference type="PROSITE" id="PS50118"/>
    </source>
</evidence>
<accession>A0AAX6MPT6</accession>
<protein>
    <recommendedName>
        <fullName evidence="6">HMG box domain-containing protein</fullName>
    </recommendedName>
</protein>
<evidence type="ECO:0000256" key="2">
    <source>
        <dbReference type="ARBA" id="ARBA00023125"/>
    </source>
</evidence>
<feature type="domain" description="HMG box" evidence="6">
    <location>
        <begin position="254"/>
        <end position="320"/>
    </location>
</feature>
<evidence type="ECO:0000256" key="3">
    <source>
        <dbReference type="ARBA" id="ARBA00023242"/>
    </source>
</evidence>
<feature type="region of interest" description="Disordered" evidence="5">
    <location>
        <begin position="315"/>
        <end position="337"/>
    </location>
</feature>
<dbReference type="CDD" id="cd00084">
    <property type="entry name" value="HMG-box_SF"/>
    <property type="match status" value="1"/>
</dbReference>
<dbReference type="Gene3D" id="1.10.30.10">
    <property type="entry name" value="High mobility group box domain"/>
    <property type="match status" value="2"/>
</dbReference>
<feature type="compositionally biased region" description="Basic residues" evidence="5">
    <location>
        <begin position="113"/>
        <end position="123"/>
    </location>
</feature>
<dbReference type="Proteomes" id="UP001369815">
    <property type="component" value="Unassembled WGS sequence"/>
</dbReference>
<gene>
    <name evidence="7" type="ORF">Daesc_004384</name>
</gene>
<feature type="compositionally biased region" description="Low complexity" evidence="5">
    <location>
        <begin position="52"/>
        <end position="86"/>
    </location>
</feature>
<dbReference type="AlphaFoldDB" id="A0AAX6MPT6"/>
<dbReference type="GO" id="GO:0005634">
    <property type="term" value="C:nucleus"/>
    <property type="evidence" value="ECO:0007669"/>
    <property type="project" value="UniProtKB-SubCell"/>
</dbReference>
<dbReference type="InterPro" id="IPR036910">
    <property type="entry name" value="HMG_box_dom_sf"/>
</dbReference>
<dbReference type="GO" id="GO:0003677">
    <property type="term" value="F:DNA binding"/>
    <property type="evidence" value="ECO:0007669"/>
    <property type="project" value="UniProtKB-UniRule"/>
</dbReference>
<evidence type="ECO:0000256" key="4">
    <source>
        <dbReference type="PROSITE-ProRule" id="PRU00267"/>
    </source>
</evidence>
<keyword evidence="3 4" id="KW-0539">Nucleus</keyword>
<reference evidence="7 8" key="1">
    <citation type="journal article" date="2024" name="Front Chem Biol">
        <title>Unveiling the potential of Daldinia eschscholtzii MFLUCC 19-0629 through bioactivity and bioinformatics studies for enhanced sustainable agriculture production.</title>
        <authorList>
            <person name="Brooks S."/>
            <person name="Weaver J.A."/>
            <person name="Klomchit A."/>
            <person name="Alharthi S.A."/>
            <person name="Onlamun T."/>
            <person name="Nurani R."/>
            <person name="Vong T.K."/>
            <person name="Alberti F."/>
            <person name="Greco C."/>
        </authorList>
    </citation>
    <scope>NUCLEOTIDE SEQUENCE [LARGE SCALE GENOMIC DNA]</scope>
    <source>
        <strain evidence="7">MFLUCC 19-0629</strain>
    </source>
</reference>
<sequence>MLSSVGRAAIRRLVSTSSITAPRRIAVSWPAAYTVRYGRVFVQGFASAGRPKASSTTTKATTKTSKTGKSTKSTKATKGTTKASAGKGRKKSTTATAKKTTKAKSRTSASPKAKGRRIQRKRQPLTPEKKLAVQKRELKKTAMFEEPKMLPDTPWTVYIFEQTKDKKVLPENLRNRMKEISEMFKNLSSSERQRLANTAEQNKLSNAAAYTAWVESHTPEQTVAANKARHLLKRKFQYPASPHVVKLIRDHRIPKRPVTPFSLFTRARWASGEFAGRPFGEAAKAIGKEWLKLPDVERHAYDDLGKAARTEYEKEVEAVLHRKPTPRRITSKPPSEE</sequence>
<dbReference type="PANTHER" id="PTHR46318">
    <property type="entry name" value="UPSTREAM BINDING TRANSCRIPTION FACTOR"/>
    <property type="match status" value="1"/>
</dbReference>
<dbReference type="SUPFAM" id="SSF47095">
    <property type="entry name" value="HMG-box"/>
    <property type="match status" value="2"/>
</dbReference>
<evidence type="ECO:0000313" key="7">
    <source>
        <dbReference type="EMBL" id="KAK6954417.1"/>
    </source>
</evidence>
<name>A0AAX6MPT6_9PEZI</name>
<comment type="caution">
    <text evidence="7">The sequence shown here is derived from an EMBL/GenBank/DDBJ whole genome shotgun (WGS) entry which is preliminary data.</text>
</comment>
<dbReference type="SMART" id="SM00398">
    <property type="entry name" value="HMG"/>
    <property type="match status" value="2"/>
</dbReference>
<dbReference type="PROSITE" id="PS50118">
    <property type="entry name" value="HMG_BOX_2"/>
    <property type="match status" value="1"/>
</dbReference>
<feature type="compositionally biased region" description="Basic residues" evidence="5">
    <location>
        <begin position="321"/>
        <end position="330"/>
    </location>
</feature>
<comment type="subcellular location">
    <subcellularLocation>
        <location evidence="1">Nucleus</location>
    </subcellularLocation>
</comment>